<feature type="transmembrane region" description="Helical" evidence="9">
    <location>
        <begin position="133"/>
        <end position="155"/>
    </location>
</feature>
<feature type="transmembrane region" description="Helical" evidence="9">
    <location>
        <begin position="434"/>
        <end position="455"/>
    </location>
</feature>
<gene>
    <name evidence="11" type="ORF">BT67DRAFT_383308</name>
</gene>
<dbReference type="Gene3D" id="1.20.1250.20">
    <property type="entry name" value="MFS general substrate transporter like domains"/>
    <property type="match status" value="1"/>
</dbReference>
<evidence type="ECO:0000256" key="1">
    <source>
        <dbReference type="ARBA" id="ARBA00004141"/>
    </source>
</evidence>
<dbReference type="AlphaFoldDB" id="A0AAN6ZCS1"/>
<dbReference type="GO" id="GO:0005886">
    <property type="term" value="C:plasma membrane"/>
    <property type="evidence" value="ECO:0007669"/>
    <property type="project" value="UniProtKB-SubCell"/>
</dbReference>
<dbReference type="InterPro" id="IPR011701">
    <property type="entry name" value="MFS"/>
</dbReference>
<dbReference type="Pfam" id="PF07690">
    <property type="entry name" value="MFS_1"/>
    <property type="match status" value="1"/>
</dbReference>
<feature type="transmembrane region" description="Helical" evidence="9">
    <location>
        <begin position="167"/>
        <end position="185"/>
    </location>
</feature>
<feature type="transmembrane region" description="Helical" evidence="9">
    <location>
        <begin position="341"/>
        <end position="360"/>
    </location>
</feature>
<keyword evidence="12" id="KW-1185">Reference proteome</keyword>
<feature type="transmembrane region" description="Helical" evidence="9">
    <location>
        <begin position="372"/>
        <end position="393"/>
    </location>
</feature>
<dbReference type="GO" id="GO:0022857">
    <property type="term" value="F:transmembrane transporter activity"/>
    <property type="evidence" value="ECO:0007669"/>
    <property type="project" value="InterPro"/>
</dbReference>
<feature type="transmembrane region" description="Helical" evidence="9">
    <location>
        <begin position="259"/>
        <end position="279"/>
    </location>
</feature>
<evidence type="ECO:0000256" key="7">
    <source>
        <dbReference type="ARBA" id="ARBA00023136"/>
    </source>
</evidence>
<comment type="caution">
    <text evidence="11">The sequence shown here is derived from an EMBL/GenBank/DDBJ whole genome shotgun (WGS) entry which is preliminary data.</text>
</comment>
<evidence type="ECO:0000256" key="9">
    <source>
        <dbReference type="SAM" id="Phobius"/>
    </source>
</evidence>
<keyword evidence="5 9" id="KW-0812">Transmembrane</keyword>
<protein>
    <submittedName>
        <fullName evidence="11">MFS general substrate transporter</fullName>
    </submittedName>
</protein>
<feature type="domain" description="Major facilitator superfamily (MFS) profile" evidence="10">
    <location>
        <begin position="40"/>
        <end position="458"/>
    </location>
</feature>
<keyword evidence="7 9" id="KW-0472">Membrane</keyword>
<sequence length="561" mass="59393">MSSSSISLPLGANDEEETVVSWDDHDAGNPCNWSGRKKAAVLLTTMMLIVNSTMGSALPSNALPFIASEWQVASPQQRVLPISIYLVGYVMGPIFWAPLSEQFGRKTPTLCAFTLFTLSTLGSALAPTWASFLVFRLAAGVFASAPLAIVPGIIADLCSNPGTRGRIMGLFLVTTVSGPLLAPIISGFCAPTIGWRWAFWIGLIYAGVTLPALALLPETCGPVLLARRCPAPAPGRPRPLAELAAVVLARPLRMMAGELLVSASCAYMALCYGVFYMCFEAYPVVFEGVYGLSPGQCGLAYLAVGVGCLLALPGFWAYEVVLARARARGAPWTRCEEARRLPLACVGGPLFAVALFWMGWTARPDVHFMVPALAGVPFGLGFMCIFQALLNYLTDAYAPFAASANAAASASRSLLATVLPLATVPMFQRLGISGALSLLGGLSTLMCAVPFLFLVHGKRIRANSKFCVALREREEEQQQKQQQQQTRQQWKKKGAGKPTLGQGRRMSDCEMTAGLVGGEAEDMGHGRAASAASACSAISAATSAWGAPGVTVSHDEGGRSL</sequence>
<proteinExistence type="inferred from homology"/>
<dbReference type="PANTHER" id="PTHR23502:SF74">
    <property type="entry name" value="MAJOR FACILITATOR SUPERFAMILY (MFS) PROFILE DOMAIN-CONTAINING PROTEIN"/>
    <property type="match status" value="1"/>
</dbReference>
<feature type="transmembrane region" description="Helical" evidence="9">
    <location>
        <begin position="39"/>
        <end position="58"/>
    </location>
</feature>
<accession>A0AAN6ZCS1</accession>
<evidence type="ECO:0000256" key="2">
    <source>
        <dbReference type="ARBA" id="ARBA00004236"/>
    </source>
</evidence>
<dbReference type="EMBL" id="MU853413">
    <property type="protein sequence ID" value="KAK4133146.1"/>
    <property type="molecule type" value="Genomic_DNA"/>
</dbReference>
<dbReference type="InterPro" id="IPR020846">
    <property type="entry name" value="MFS_dom"/>
</dbReference>
<evidence type="ECO:0000256" key="5">
    <source>
        <dbReference type="ARBA" id="ARBA00022692"/>
    </source>
</evidence>
<dbReference type="InterPro" id="IPR036259">
    <property type="entry name" value="MFS_trans_sf"/>
</dbReference>
<reference evidence="11" key="1">
    <citation type="journal article" date="2023" name="Mol. Phylogenet. Evol.">
        <title>Genome-scale phylogeny and comparative genomics of the fungal order Sordariales.</title>
        <authorList>
            <person name="Hensen N."/>
            <person name="Bonometti L."/>
            <person name="Westerberg I."/>
            <person name="Brannstrom I.O."/>
            <person name="Guillou S."/>
            <person name="Cros-Aarteil S."/>
            <person name="Calhoun S."/>
            <person name="Haridas S."/>
            <person name="Kuo A."/>
            <person name="Mondo S."/>
            <person name="Pangilinan J."/>
            <person name="Riley R."/>
            <person name="LaButti K."/>
            <person name="Andreopoulos B."/>
            <person name="Lipzen A."/>
            <person name="Chen C."/>
            <person name="Yan M."/>
            <person name="Daum C."/>
            <person name="Ng V."/>
            <person name="Clum A."/>
            <person name="Steindorff A."/>
            <person name="Ohm R.A."/>
            <person name="Martin F."/>
            <person name="Silar P."/>
            <person name="Natvig D.O."/>
            <person name="Lalanne C."/>
            <person name="Gautier V."/>
            <person name="Ament-Velasquez S.L."/>
            <person name="Kruys A."/>
            <person name="Hutchinson M.I."/>
            <person name="Powell A.J."/>
            <person name="Barry K."/>
            <person name="Miller A.N."/>
            <person name="Grigoriev I.V."/>
            <person name="Debuchy R."/>
            <person name="Gladieux P."/>
            <person name="Hiltunen Thoren M."/>
            <person name="Johannesson H."/>
        </authorList>
    </citation>
    <scope>NUCLEOTIDE SEQUENCE</scope>
    <source>
        <strain evidence="11">CBS 123565</strain>
    </source>
</reference>
<evidence type="ECO:0000256" key="4">
    <source>
        <dbReference type="ARBA" id="ARBA00022475"/>
    </source>
</evidence>
<dbReference type="FunFam" id="1.20.1250.20:FF:000082">
    <property type="entry name" value="MFS multidrug transporter, putative"/>
    <property type="match status" value="1"/>
</dbReference>
<evidence type="ECO:0000313" key="11">
    <source>
        <dbReference type="EMBL" id="KAK4133146.1"/>
    </source>
</evidence>
<keyword evidence="6 9" id="KW-1133">Transmembrane helix</keyword>
<feature type="transmembrane region" description="Helical" evidence="9">
    <location>
        <begin position="400"/>
        <end position="422"/>
    </location>
</feature>
<organism evidence="11 12">
    <name type="scientific">Trichocladium antarcticum</name>
    <dbReference type="NCBI Taxonomy" id="1450529"/>
    <lineage>
        <taxon>Eukaryota</taxon>
        <taxon>Fungi</taxon>
        <taxon>Dikarya</taxon>
        <taxon>Ascomycota</taxon>
        <taxon>Pezizomycotina</taxon>
        <taxon>Sordariomycetes</taxon>
        <taxon>Sordariomycetidae</taxon>
        <taxon>Sordariales</taxon>
        <taxon>Chaetomiaceae</taxon>
        <taxon>Trichocladium</taxon>
    </lineage>
</organism>
<comment type="similarity">
    <text evidence="3">Belongs to the major facilitator superfamily.</text>
</comment>
<feature type="transmembrane region" description="Helical" evidence="9">
    <location>
        <begin position="109"/>
        <end position="127"/>
    </location>
</feature>
<feature type="compositionally biased region" description="Low complexity" evidence="8">
    <location>
        <begin position="479"/>
        <end position="488"/>
    </location>
</feature>
<feature type="transmembrane region" description="Helical" evidence="9">
    <location>
        <begin position="197"/>
        <end position="216"/>
    </location>
</feature>
<dbReference type="Proteomes" id="UP001304895">
    <property type="component" value="Unassembled WGS sequence"/>
</dbReference>
<evidence type="ECO:0000256" key="8">
    <source>
        <dbReference type="SAM" id="MobiDB-lite"/>
    </source>
</evidence>
<keyword evidence="4" id="KW-1003">Cell membrane</keyword>
<comment type="subcellular location">
    <subcellularLocation>
        <location evidence="2">Cell membrane</location>
    </subcellularLocation>
    <subcellularLocation>
        <location evidence="1">Membrane</location>
        <topology evidence="1">Multi-pass membrane protein</topology>
    </subcellularLocation>
</comment>
<evidence type="ECO:0000256" key="3">
    <source>
        <dbReference type="ARBA" id="ARBA00008335"/>
    </source>
</evidence>
<feature type="transmembrane region" description="Helical" evidence="9">
    <location>
        <begin position="299"/>
        <end position="321"/>
    </location>
</feature>
<feature type="region of interest" description="Disordered" evidence="8">
    <location>
        <begin position="478"/>
        <end position="508"/>
    </location>
</feature>
<feature type="transmembrane region" description="Helical" evidence="9">
    <location>
        <begin position="78"/>
        <end position="97"/>
    </location>
</feature>
<dbReference type="PANTHER" id="PTHR23502">
    <property type="entry name" value="MAJOR FACILITATOR SUPERFAMILY"/>
    <property type="match status" value="1"/>
</dbReference>
<evidence type="ECO:0000256" key="6">
    <source>
        <dbReference type="ARBA" id="ARBA00022989"/>
    </source>
</evidence>
<dbReference type="SUPFAM" id="SSF103473">
    <property type="entry name" value="MFS general substrate transporter"/>
    <property type="match status" value="1"/>
</dbReference>
<evidence type="ECO:0000313" key="12">
    <source>
        <dbReference type="Proteomes" id="UP001304895"/>
    </source>
</evidence>
<name>A0AAN6ZCS1_9PEZI</name>
<dbReference type="PROSITE" id="PS50850">
    <property type="entry name" value="MFS"/>
    <property type="match status" value="1"/>
</dbReference>
<reference evidence="11" key="2">
    <citation type="submission" date="2023-05" db="EMBL/GenBank/DDBJ databases">
        <authorList>
            <consortium name="Lawrence Berkeley National Laboratory"/>
            <person name="Steindorff A."/>
            <person name="Hensen N."/>
            <person name="Bonometti L."/>
            <person name="Westerberg I."/>
            <person name="Brannstrom I.O."/>
            <person name="Guillou S."/>
            <person name="Cros-Aarteil S."/>
            <person name="Calhoun S."/>
            <person name="Haridas S."/>
            <person name="Kuo A."/>
            <person name="Mondo S."/>
            <person name="Pangilinan J."/>
            <person name="Riley R."/>
            <person name="Labutti K."/>
            <person name="Andreopoulos B."/>
            <person name="Lipzen A."/>
            <person name="Chen C."/>
            <person name="Yanf M."/>
            <person name="Daum C."/>
            <person name="Ng V."/>
            <person name="Clum A."/>
            <person name="Ohm R."/>
            <person name="Martin F."/>
            <person name="Silar P."/>
            <person name="Natvig D."/>
            <person name="Lalanne C."/>
            <person name="Gautier V."/>
            <person name="Ament-Velasquez S.L."/>
            <person name="Kruys A."/>
            <person name="Hutchinson M.I."/>
            <person name="Powell A.J."/>
            <person name="Barry K."/>
            <person name="Miller A.N."/>
            <person name="Grigoriev I.V."/>
            <person name="Debuchy R."/>
            <person name="Gladieux P."/>
            <person name="Thoren M.H."/>
            <person name="Johannesson H."/>
        </authorList>
    </citation>
    <scope>NUCLEOTIDE SEQUENCE</scope>
    <source>
        <strain evidence="11">CBS 123565</strain>
    </source>
</reference>
<evidence type="ECO:0000259" key="10">
    <source>
        <dbReference type="PROSITE" id="PS50850"/>
    </source>
</evidence>